<dbReference type="eggNOG" id="COG1499">
    <property type="taxonomic scope" value="Bacteria"/>
</dbReference>
<evidence type="ECO:0000259" key="1">
    <source>
        <dbReference type="Pfam" id="PF04981"/>
    </source>
</evidence>
<feature type="domain" description="Nmd3 N-terminal" evidence="1">
    <location>
        <begin position="55"/>
        <end position="146"/>
    </location>
</feature>
<name>A0A061JWQ4_STUST</name>
<dbReference type="Proteomes" id="UP000026923">
    <property type="component" value="Unassembled WGS sequence"/>
</dbReference>
<dbReference type="EMBL" id="AMCZ02000001">
    <property type="protein sequence ID" value="EWC43244.1"/>
    <property type="molecule type" value="Genomic_DNA"/>
</dbReference>
<dbReference type="InterPro" id="IPR007064">
    <property type="entry name" value="Nmd3_N"/>
</dbReference>
<gene>
    <name evidence="2" type="ORF">B597_001200</name>
</gene>
<comment type="caution">
    <text evidence="2">The sequence shown here is derived from an EMBL/GenBank/DDBJ whole genome shotgun (WGS) entry which is preliminary data.</text>
</comment>
<dbReference type="AlphaFoldDB" id="A0A061JWQ4"/>
<evidence type="ECO:0000313" key="2">
    <source>
        <dbReference type="EMBL" id="EWC43244.1"/>
    </source>
</evidence>
<protein>
    <submittedName>
        <fullName evidence="2">ATPase</fullName>
    </submittedName>
</protein>
<organism evidence="2 3">
    <name type="scientific">Stutzerimonas stutzeri KOS6</name>
    <dbReference type="NCBI Taxonomy" id="1218352"/>
    <lineage>
        <taxon>Bacteria</taxon>
        <taxon>Pseudomonadati</taxon>
        <taxon>Pseudomonadota</taxon>
        <taxon>Gammaproteobacteria</taxon>
        <taxon>Pseudomonadales</taxon>
        <taxon>Pseudomonadaceae</taxon>
        <taxon>Stutzerimonas</taxon>
    </lineage>
</organism>
<dbReference type="HOGENOM" id="CLU_114437_0_0_6"/>
<dbReference type="InterPro" id="IPR047706">
    <property type="entry name" value="BCAM0308-like"/>
</dbReference>
<dbReference type="NCBIfam" id="NF040826">
    <property type="entry name" value="lxa_BCAM0308"/>
    <property type="match status" value="1"/>
</dbReference>
<dbReference type="Pfam" id="PF04981">
    <property type="entry name" value="NMD3"/>
    <property type="match status" value="1"/>
</dbReference>
<sequence length="163" mass="18481">MDKHRHSISDKLLQPEHHDPYLKAWHQRSDTLCPQCGAAYQAGRWTWQGPVHAAEVQQAICPACQRMADDAPAGTISLRGGFVKQHSDELCGLIRNTEEMEKSEHPLERLMAISDDADGLNVTTTGLHLAQRIGHALEAAYDGELNIHYDNEEYYVDVHWRRD</sequence>
<evidence type="ECO:0000313" key="3">
    <source>
        <dbReference type="Proteomes" id="UP000026923"/>
    </source>
</evidence>
<dbReference type="RefSeq" id="WP_003297304.1">
    <property type="nucleotide sequence ID" value="NZ_KK020676.1"/>
</dbReference>
<dbReference type="OrthoDB" id="9785278at2"/>
<proteinExistence type="predicted"/>
<accession>A0A061JWQ4</accession>
<reference evidence="2 3" key="1">
    <citation type="journal article" date="2013" name="Genome Announc.">
        <title>Draft Genome of the Nitrogen-Fixing Bacterium Pseudomonas stutzeri Strain KOS6 Isolated from Industrial Hydrocarbon Sludge.</title>
        <authorList>
            <person name="Grigoryeva T.V."/>
            <person name="Laikov A.V."/>
            <person name="Naumova R.P."/>
            <person name="Manolov A.I."/>
            <person name="Larin A.K."/>
            <person name="Karpova I.Y."/>
            <person name="Semashko T.A."/>
            <person name="Alexeev D.G."/>
            <person name="Kostryukova E.S."/>
            <person name="Muller R."/>
            <person name="Govorun V.M."/>
        </authorList>
    </citation>
    <scope>NUCLEOTIDE SEQUENCE [LARGE SCALE GENOMIC DNA]</scope>
    <source>
        <strain evidence="2 3">KOS6</strain>
    </source>
</reference>